<evidence type="ECO:0000256" key="9">
    <source>
        <dbReference type="ARBA" id="ARBA00023136"/>
    </source>
</evidence>
<feature type="transmembrane region" description="Helical" evidence="12">
    <location>
        <begin position="86"/>
        <end position="103"/>
    </location>
</feature>
<feature type="transmembrane region" description="Helical" evidence="12">
    <location>
        <begin position="145"/>
        <end position="165"/>
    </location>
</feature>
<feature type="transmembrane region" description="Helical" evidence="12">
    <location>
        <begin position="118"/>
        <end position="139"/>
    </location>
</feature>
<comment type="pathway">
    <text evidence="11">Porphyrin-containing compound metabolism.</text>
</comment>
<dbReference type="GO" id="GO:0006784">
    <property type="term" value="P:heme A biosynthetic process"/>
    <property type="evidence" value="ECO:0007669"/>
    <property type="project" value="InterPro"/>
</dbReference>
<evidence type="ECO:0000313" key="14">
    <source>
        <dbReference type="Proteomes" id="UP000451860"/>
    </source>
</evidence>
<dbReference type="GO" id="GO:0046872">
    <property type="term" value="F:metal ion binding"/>
    <property type="evidence" value="ECO:0007669"/>
    <property type="project" value="UniProtKB-KW"/>
</dbReference>
<feature type="transmembrane region" description="Helical" evidence="12">
    <location>
        <begin position="290"/>
        <end position="313"/>
    </location>
</feature>
<feature type="transmembrane region" description="Helical" evidence="12">
    <location>
        <begin position="226"/>
        <end position="248"/>
    </location>
</feature>
<evidence type="ECO:0000256" key="12">
    <source>
        <dbReference type="SAM" id="Phobius"/>
    </source>
</evidence>
<keyword evidence="5 12" id="KW-1133">Transmembrane helix</keyword>
<evidence type="ECO:0000256" key="7">
    <source>
        <dbReference type="ARBA" id="ARBA00023004"/>
    </source>
</evidence>
<dbReference type="GO" id="GO:0016020">
    <property type="term" value="C:membrane"/>
    <property type="evidence" value="ECO:0007669"/>
    <property type="project" value="UniProtKB-SubCell"/>
</dbReference>
<proteinExistence type="predicted"/>
<dbReference type="GO" id="GO:0016491">
    <property type="term" value="F:oxidoreductase activity"/>
    <property type="evidence" value="ECO:0007669"/>
    <property type="project" value="UniProtKB-KW"/>
</dbReference>
<feature type="transmembrane region" description="Helical" evidence="12">
    <location>
        <begin position="263"/>
        <end position="284"/>
    </location>
</feature>
<evidence type="ECO:0000256" key="3">
    <source>
        <dbReference type="ARBA" id="ARBA00022692"/>
    </source>
</evidence>
<evidence type="ECO:0000256" key="1">
    <source>
        <dbReference type="ARBA" id="ARBA00004141"/>
    </source>
</evidence>
<protein>
    <submittedName>
        <fullName evidence="13">Cytochrome oxidase assembly protein</fullName>
    </submittedName>
</protein>
<keyword evidence="2" id="KW-1003">Cell membrane</keyword>
<evidence type="ECO:0000256" key="5">
    <source>
        <dbReference type="ARBA" id="ARBA00022989"/>
    </source>
</evidence>
<dbReference type="EMBL" id="WHJE01000071">
    <property type="protein sequence ID" value="KAE8763477.1"/>
    <property type="molecule type" value="Genomic_DNA"/>
</dbReference>
<evidence type="ECO:0000256" key="6">
    <source>
        <dbReference type="ARBA" id="ARBA00023002"/>
    </source>
</evidence>
<dbReference type="PANTHER" id="PTHR35457">
    <property type="entry name" value="HEME A SYNTHASE"/>
    <property type="match status" value="1"/>
</dbReference>
<name>A0A7J5UM81_9MICO</name>
<evidence type="ECO:0000256" key="11">
    <source>
        <dbReference type="ARBA" id="ARBA00023444"/>
    </source>
</evidence>
<evidence type="ECO:0000256" key="10">
    <source>
        <dbReference type="ARBA" id="ARBA00023157"/>
    </source>
</evidence>
<dbReference type="InterPro" id="IPR050450">
    <property type="entry name" value="COX15/CtaA_HemeA_synthase"/>
</dbReference>
<feature type="transmembrane region" description="Helical" evidence="12">
    <location>
        <begin position="185"/>
        <end position="206"/>
    </location>
</feature>
<dbReference type="InterPro" id="IPR003780">
    <property type="entry name" value="COX15/CtaA_fam"/>
</dbReference>
<feature type="transmembrane region" description="Helical" evidence="12">
    <location>
        <begin position="24"/>
        <end position="46"/>
    </location>
</feature>
<evidence type="ECO:0000256" key="4">
    <source>
        <dbReference type="ARBA" id="ARBA00022723"/>
    </source>
</evidence>
<keyword evidence="3 12" id="KW-0812">Transmembrane</keyword>
<dbReference type="OrthoDB" id="5241540at2"/>
<keyword evidence="8" id="KW-0350">Heme biosynthesis</keyword>
<comment type="subcellular location">
    <subcellularLocation>
        <location evidence="1">Membrane</location>
        <topology evidence="1">Multi-pass membrane protein</topology>
    </subcellularLocation>
</comment>
<dbReference type="PANTHER" id="PTHR35457:SF1">
    <property type="entry name" value="HEME A SYNTHASE"/>
    <property type="match status" value="1"/>
</dbReference>
<sequence>MRPRRPDDAAGATRTPAASRVDRLTWALAVANLVAQIGIIVTGGAVRLTGSGLGCSTWPMCEPGNFTPVFHEATSIHPYIEFGNRTLTGVLSVIAVALLWAVYRRQPTASRPPVLKRLAWLPLAGIALQAVVGGVTVLVDLHPAIVGSHMLISLTLVAVSSYLLVRLRQGDGPVVRLADGRLRALPWVLAALAALVVALGTVVTGSGPHSGDLEAASRYALDPLTITRMHSGSVWLFVIATVTGAVLLRRRRDDARLDRARRVWPWLLGVLVVEGVIGYTQHFLGLPEVLVGLHMLGAGLLTAAVTFACSAFYTRRD</sequence>
<gene>
    <name evidence="13" type="ORF">GB883_14015</name>
</gene>
<evidence type="ECO:0000256" key="2">
    <source>
        <dbReference type="ARBA" id="ARBA00022475"/>
    </source>
</evidence>
<reference evidence="13 14" key="1">
    <citation type="submission" date="2019-10" db="EMBL/GenBank/DDBJ databases">
        <title>Georgenia wutianyii sp. nov. and Georgenia yuyongxinii sp. nov. isolated from plateau pika (Ochotona curzoniae) in the Qinghai-Tibet plateau of China.</title>
        <authorList>
            <person name="Tian Z."/>
        </authorList>
    </citation>
    <scope>NUCLEOTIDE SEQUENCE [LARGE SCALE GENOMIC DNA]</scope>
    <source>
        <strain evidence="13 14">DSM 21501</strain>
    </source>
</reference>
<comment type="caution">
    <text evidence="13">The sequence shown here is derived from an EMBL/GenBank/DDBJ whole genome shotgun (WGS) entry which is preliminary data.</text>
</comment>
<accession>A0A7J5UM81</accession>
<dbReference type="Pfam" id="PF02628">
    <property type="entry name" value="COX15-CtaA"/>
    <property type="match status" value="1"/>
</dbReference>
<dbReference type="Proteomes" id="UP000451860">
    <property type="component" value="Unassembled WGS sequence"/>
</dbReference>
<keyword evidence="4" id="KW-0479">Metal-binding</keyword>
<dbReference type="AlphaFoldDB" id="A0A7J5UM81"/>
<keyword evidence="7" id="KW-0408">Iron</keyword>
<keyword evidence="14" id="KW-1185">Reference proteome</keyword>
<keyword evidence="10" id="KW-1015">Disulfide bond</keyword>
<keyword evidence="6" id="KW-0560">Oxidoreductase</keyword>
<evidence type="ECO:0000313" key="13">
    <source>
        <dbReference type="EMBL" id="KAE8763477.1"/>
    </source>
</evidence>
<organism evidence="13 14">
    <name type="scientific">Georgenia thermotolerans</name>
    <dbReference type="NCBI Taxonomy" id="527326"/>
    <lineage>
        <taxon>Bacteria</taxon>
        <taxon>Bacillati</taxon>
        <taxon>Actinomycetota</taxon>
        <taxon>Actinomycetes</taxon>
        <taxon>Micrococcales</taxon>
        <taxon>Bogoriellaceae</taxon>
        <taxon>Georgenia</taxon>
    </lineage>
</organism>
<keyword evidence="9 12" id="KW-0472">Membrane</keyword>
<evidence type="ECO:0000256" key="8">
    <source>
        <dbReference type="ARBA" id="ARBA00023133"/>
    </source>
</evidence>